<dbReference type="AlphaFoldDB" id="A0AA35ZHC1"/>
<proteinExistence type="predicted"/>
<evidence type="ECO:0000313" key="3">
    <source>
        <dbReference type="Proteomes" id="UP001177003"/>
    </source>
</evidence>
<dbReference type="EMBL" id="OX465082">
    <property type="protein sequence ID" value="CAI9291697.1"/>
    <property type="molecule type" value="Genomic_DNA"/>
</dbReference>
<feature type="region of interest" description="Disordered" evidence="1">
    <location>
        <begin position="232"/>
        <end position="263"/>
    </location>
</feature>
<reference evidence="2" key="1">
    <citation type="submission" date="2023-04" db="EMBL/GenBank/DDBJ databases">
        <authorList>
            <person name="Vijverberg K."/>
            <person name="Xiong W."/>
            <person name="Schranz E."/>
        </authorList>
    </citation>
    <scope>NUCLEOTIDE SEQUENCE</scope>
</reference>
<evidence type="ECO:0000313" key="2">
    <source>
        <dbReference type="EMBL" id="CAI9291697.1"/>
    </source>
</evidence>
<protein>
    <submittedName>
        <fullName evidence="2">Uncharacterized protein</fullName>
    </submittedName>
</protein>
<accession>A0AA35ZHC1</accession>
<keyword evidence="3" id="KW-1185">Reference proteome</keyword>
<name>A0AA35ZHC1_LACSI</name>
<feature type="compositionally biased region" description="Basic and acidic residues" evidence="1">
    <location>
        <begin position="245"/>
        <end position="257"/>
    </location>
</feature>
<sequence length="560" mass="62924">MVGSSETPSIQDRFAQLSLLTITPKQNLILDLDPLKCDSYMLPIIECFKYSCLVKAMTTSEIVLMPLLSKAYSYACYIKEVQRITFEVHDRKTSITKSRFCSLLGLAHTDDMVDPDSVFIATIMKMFFQMGYKETLTTISKFWKANLPLQWNWLFTRLFKSFFERVTCSDCAIFHTTHIIIPNNSKFSFVGFIPKAVFRDVPAATKILEAYRKLQFSGFYPLTDDMQTILEEDNKPKKGGKKKVAKEDTPTTSHHEVSQPISTNPEVTFENLISIPITNEFIEDVSITSPTATLSTPISISPCPPVSLGVSGDDDDFAGFTYNPFNNRTESDDEDPVTQGKLKAINDRLDSLLQSSKASSTEDYSQATIKSFLETLMNEHSANLEKTNKAVNSSASVCIQTTEKVDKLITDTCEFMEKFQSSLESNTTKANEVISYMGSTLKTEKAKLLKVHTGLQSDHVEFNSSISLKITKLQDKLAIESKIMDVLAVKTERVKVLTVKLKNSEKRVNDLLSKKVDIKSCIIDVNGLLSEIIETRDSMITITVTKHFVEKLMPVFAILN</sequence>
<dbReference type="Proteomes" id="UP001177003">
    <property type="component" value="Chromosome 6"/>
</dbReference>
<organism evidence="2 3">
    <name type="scientific">Lactuca saligna</name>
    <name type="common">Willowleaf lettuce</name>
    <dbReference type="NCBI Taxonomy" id="75948"/>
    <lineage>
        <taxon>Eukaryota</taxon>
        <taxon>Viridiplantae</taxon>
        <taxon>Streptophyta</taxon>
        <taxon>Embryophyta</taxon>
        <taxon>Tracheophyta</taxon>
        <taxon>Spermatophyta</taxon>
        <taxon>Magnoliopsida</taxon>
        <taxon>eudicotyledons</taxon>
        <taxon>Gunneridae</taxon>
        <taxon>Pentapetalae</taxon>
        <taxon>asterids</taxon>
        <taxon>campanulids</taxon>
        <taxon>Asterales</taxon>
        <taxon>Asteraceae</taxon>
        <taxon>Cichorioideae</taxon>
        <taxon>Cichorieae</taxon>
        <taxon>Lactucinae</taxon>
        <taxon>Lactuca</taxon>
    </lineage>
</organism>
<gene>
    <name evidence="2" type="ORF">LSALG_LOCUS30820</name>
</gene>
<evidence type="ECO:0000256" key="1">
    <source>
        <dbReference type="SAM" id="MobiDB-lite"/>
    </source>
</evidence>